<dbReference type="GeneID" id="31008056"/>
<proteinExistence type="predicted"/>
<dbReference type="OrthoDB" id="2943660at2759"/>
<evidence type="ECO:0000256" key="1">
    <source>
        <dbReference type="ARBA" id="ARBA00022723"/>
    </source>
</evidence>
<protein>
    <recommendedName>
        <fullName evidence="7">Aflatoxin regulatory protein domain-containing protein</fullName>
    </recommendedName>
</protein>
<accession>A0A225A7K9</accession>
<feature type="region of interest" description="Disordered" evidence="6">
    <location>
        <begin position="67"/>
        <end position="106"/>
    </location>
</feature>
<sequence>MNALGSNTGGGQSKAPDTGGKLRTACDGCHAAKIRCTGVCHYSAKAKIGKPRGSMNKKTIERLRRMREEATTKTTEKEHTATASAHPGPASPVIPPLPSCNGDSIFNSPDSSSAHIDLASSPFQDYILPDRELDAMGAWCEGLLETCLEDSALASVSNVNCQPKPDHNPAVVSTESQMHEAVVTAATTRRQSSLCLSPPDSQKSSTSHDFTPESLVVRAAGMGYSSTMNKSTMPCGQPSCMCFSMLSNHLCTLQAASAESDHSHALDALLSQSQQIIPSLKELFECPSCMLDVQFLLLVNMILCRLLAWAPFSICACEAGHISVEIRLGKYIASAEIGVTVTRILLQNFLADCEQIITIFKRRVDQFGYKGADGAYLNLQLRNLHLELGRLRERIAKL</sequence>
<dbReference type="GO" id="GO:0046872">
    <property type="term" value="F:metal ion binding"/>
    <property type="evidence" value="ECO:0007669"/>
    <property type="project" value="UniProtKB-KW"/>
</dbReference>
<dbReference type="EMBL" id="LFMY01000014">
    <property type="protein sequence ID" value="OKL56512.1"/>
    <property type="molecule type" value="Genomic_DNA"/>
</dbReference>
<feature type="domain" description="Aflatoxin regulatory protein" evidence="7">
    <location>
        <begin position="246"/>
        <end position="310"/>
    </location>
</feature>
<dbReference type="AlphaFoldDB" id="A0A225A7K9"/>
<evidence type="ECO:0000256" key="3">
    <source>
        <dbReference type="ARBA" id="ARBA00023125"/>
    </source>
</evidence>
<keyword evidence="2" id="KW-0805">Transcription regulation</keyword>
<dbReference type="GO" id="GO:0045122">
    <property type="term" value="P:aflatoxin biosynthetic process"/>
    <property type="evidence" value="ECO:0007669"/>
    <property type="project" value="InterPro"/>
</dbReference>
<evidence type="ECO:0000256" key="4">
    <source>
        <dbReference type="ARBA" id="ARBA00023163"/>
    </source>
</evidence>
<gene>
    <name evidence="8" type="ORF">UA08_08300</name>
</gene>
<keyword evidence="5" id="KW-0539">Nucleus</keyword>
<keyword evidence="4" id="KW-0804">Transcription</keyword>
<dbReference type="Pfam" id="PF08493">
    <property type="entry name" value="AflR"/>
    <property type="match status" value="1"/>
</dbReference>
<evidence type="ECO:0000313" key="8">
    <source>
        <dbReference type="EMBL" id="OKL56512.1"/>
    </source>
</evidence>
<feature type="compositionally biased region" description="Basic and acidic residues" evidence="6">
    <location>
        <begin position="67"/>
        <end position="80"/>
    </location>
</feature>
<feature type="compositionally biased region" description="Pro residues" evidence="6">
    <location>
        <begin position="89"/>
        <end position="98"/>
    </location>
</feature>
<dbReference type="GO" id="GO:0006355">
    <property type="term" value="P:regulation of DNA-templated transcription"/>
    <property type="evidence" value="ECO:0007669"/>
    <property type="project" value="InterPro"/>
</dbReference>
<dbReference type="Proteomes" id="UP000214365">
    <property type="component" value="Unassembled WGS sequence"/>
</dbReference>
<comment type="caution">
    <text evidence="8">The sequence shown here is derived from an EMBL/GenBank/DDBJ whole genome shotgun (WGS) entry which is preliminary data.</text>
</comment>
<evidence type="ECO:0000259" key="7">
    <source>
        <dbReference type="Pfam" id="PF08493"/>
    </source>
</evidence>
<evidence type="ECO:0000313" key="9">
    <source>
        <dbReference type="Proteomes" id="UP000214365"/>
    </source>
</evidence>
<dbReference type="InterPro" id="IPR013700">
    <property type="entry name" value="AflR"/>
</dbReference>
<reference evidence="8 9" key="1">
    <citation type="submission" date="2015-06" db="EMBL/GenBank/DDBJ databases">
        <title>Talaromyces atroroseus IBT 11181 draft genome.</title>
        <authorList>
            <person name="Rasmussen K.B."/>
            <person name="Rasmussen S."/>
            <person name="Petersen B."/>
            <person name="Sicheritz-Ponten T."/>
            <person name="Mortensen U.H."/>
            <person name="Thrane U."/>
        </authorList>
    </citation>
    <scope>NUCLEOTIDE SEQUENCE [LARGE SCALE GENOMIC DNA]</scope>
    <source>
        <strain evidence="8 9">IBT 11181</strain>
    </source>
</reference>
<dbReference type="GO" id="GO:0005634">
    <property type="term" value="C:nucleus"/>
    <property type="evidence" value="ECO:0007669"/>
    <property type="project" value="InterPro"/>
</dbReference>
<evidence type="ECO:0000256" key="5">
    <source>
        <dbReference type="ARBA" id="ARBA00023242"/>
    </source>
</evidence>
<keyword evidence="3" id="KW-0238">DNA-binding</keyword>
<name>A0A225A7K9_TALAT</name>
<dbReference type="RefSeq" id="XP_020116633.1">
    <property type="nucleotide sequence ID" value="XM_020263208.1"/>
</dbReference>
<keyword evidence="1" id="KW-0479">Metal-binding</keyword>
<keyword evidence="9" id="KW-1185">Reference proteome</keyword>
<evidence type="ECO:0000256" key="6">
    <source>
        <dbReference type="SAM" id="MobiDB-lite"/>
    </source>
</evidence>
<evidence type="ECO:0000256" key="2">
    <source>
        <dbReference type="ARBA" id="ARBA00023015"/>
    </source>
</evidence>
<dbReference type="GO" id="GO:0003677">
    <property type="term" value="F:DNA binding"/>
    <property type="evidence" value="ECO:0007669"/>
    <property type="project" value="UniProtKB-KW"/>
</dbReference>
<organism evidence="8 9">
    <name type="scientific">Talaromyces atroroseus</name>
    <dbReference type="NCBI Taxonomy" id="1441469"/>
    <lineage>
        <taxon>Eukaryota</taxon>
        <taxon>Fungi</taxon>
        <taxon>Dikarya</taxon>
        <taxon>Ascomycota</taxon>
        <taxon>Pezizomycotina</taxon>
        <taxon>Eurotiomycetes</taxon>
        <taxon>Eurotiomycetidae</taxon>
        <taxon>Eurotiales</taxon>
        <taxon>Trichocomaceae</taxon>
        <taxon>Talaromyces</taxon>
        <taxon>Talaromyces sect. Trachyspermi</taxon>
    </lineage>
</organism>